<dbReference type="PRINTS" id="PR00762">
    <property type="entry name" value="CLCHANNEL"/>
</dbReference>
<comment type="caution">
    <text evidence="10">The sequence shown here is derived from an EMBL/GenBank/DDBJ whole genome shotgun (WGS) entry which is preliminary data.</text>
</comment>
<reference evidence="10 11" key="1">
    <citation type="submission" date="2021-10" db="EMBL/GenBank/DDBJ databases">
        <title>Anaerobic single-cell dispensing facilitates the cultivation of human gut bacteria.</title>
        <authorList>
            <person name="Afrizal A."/>
        </authorList>
    </citation>
    <scope>NUCLEOTIDE SEQUENCE [LARGE SCALE GENOMIC DNA]</scope>
    <source>
        <strain evidence="10 11">CLA-AA-H200</strain>
    </source>
</reference>
<feature type="transmembrane region" description="Helical" evidence="8">
    <location>
        <begin position="230"/>
        <end position="251"/>
    </location>
</feature>
<dbReference type="Pfam" id="PF02080">
    <property type="entry name" value="TrkA_C"/>
    <property type="match status" value="1"/>
</dbReference>
<dbReference type="PANTHER" id="PTHR45711:SF6">
    <property type="entry name" value="CHLORIDE CHANNEL PROTEIN"/>
    <property type="match status" value="1"/>
</dbReference>
<protein>
    <submittedName>
        <fullName evidence="10">ClC family H(+)/Cl(-) exchange transporter</fullName>
    </submittedName>
</protein>
<dbReference type="Proteomes" id="UP001198151">
    <property type="component" value="Unassembled WGS sequence"/>
</dbReference>
<dbReference type="SUPFAM" id="SSF116726">
    <property type="entry name" value="TrkA C-terminal domain-like"/>
    <property type="match status" value="1"/>
</dbReference>
<evidence type="ECO:0000313" key="11">
    <source>
        <dbReference type="Proteomes" id="UP001198151"/>
    </source>
</evidence>
<dbReference type="PANTHER" id="PTHR45711">
    <property type="entry name" value="CHLORIDE CHANNEL PROTEIN"/>
    <property type="match status" value="1"/>
</dbReference>
<proteinExistence type="predicted"/>
<dbReference type="CDD" id="cd01031">
    <property type="entry name" value="EriC"/>
    <property type="match status" value="1"/>
</dbReference>
<evidence type="ECO:0000256" key="6">
    <source>
        <dbReference type="ARBA" id="ARBA00023136"/>
    </source>
</evidence>
<name>A0ABS8FUC2_9FIRM</name>
<dbReference type="Gene3D" id="1.10.3080.10">
    <property type="entry name" value="Clc chloride channel"/>
    <property type="match status" value="1"/>
</dbReference>
<dbReference type="InterPro" id="IPR014743">
    <property type="entry name" value="Cl-channel_core"/>
</dbReference>
<evidence type="ECO:0000256" key="1">
    <source>
        <dbReference type="ARBA" id="ARBA00004141"/>
    </source>
</evidence>
<accession>A0ABS8FUC2</accession>
<evidence type="ECO:0000256" key="4">
    <source>
        <dbReference type="ARBA" id="ARBA00022989"/>
    </source>
</evidence>
<evidence type="ECO:0000256" key="8">
    <source>
        <dbReference type="SAM" id="Phobius"/>
    </source>
</evidence>
<evidence type="ECO:0000256" key="5">
    <source>
        <dbReference type="ARBA" id="ARBA00023065"/>
    </source>
</evidence>
<keyword evidence="2" id="KW-0813">Transport</keyword>
<keyword evidence="5" id="KW-0406">Ion transport</keyword>
<dbReference type="EMBL" id="JAJEQX010000005">
    <property type="protein sequence ID" value="MCC2253661.1"/>
    <property type="molecule type" value="Genomic_DNA"/>
</dbReference>
<dbReference type="RefSeq" id="WP_227706802.1">
    <property type="nucleotide sequence ID" value="NZ_JAJEQX010000005.1"/>
</dbReference>
<dbReference type="Pfam" id="PF00654">
    <property type="entry name" value="Voltage_CLC"/>
    <property type="match status" value="1"/>
</dbReference>
<evidence type="ECO:0000256" key="2">
    <source>
        <dbReference type="ARBA" id="ARBA00022448"/>
    </source>
</evidence>
<feature type="transmembrane region" description="Helical" evidence="8">
    <location>
        <begin position="15"/>
        <end position="39"/>
    </location>
</feature>
<keyword evidence="7" id="KW-0868">Chloride</keyword>
<keyword evidence="11" id="KW-1185">Reference proteome</keyword>
<evidence type="ECO:0000259" key="9">
    <source>
        <dbReference type="PROSITE" id="PS51202"/>
    </source>
</evidence>
<feature type="domain" description="RCK C-terminal" evidence="9">
    <location>
        <begin position="435"/>
        <end position="516"/>
    </location>
</feature>
<dbReference type="InterPro" id="IPR001807">
    <property type="entry name" value="ClC"/>
</dbReference>
<feature type="transmembrane region" description="Helical" evidence="8">
    <location>
        <begin position="304"/>
        <end position="326"/>
    </location>
</feature>
<keyword evidence="3 8" id="KW-0812">Transmembrane</keyword>
<gene>
    <name evidence="10" type="ORF">LKD70_04285</name>
</gene>
<feature type="transmembrane region" description="Helical" evidence="8">
    <location>
        <begin position="367"/>
        <end position="389"/>
    </location>
</feature>
<evidence type="ECO:0000256" key="7">
    <source>
        <dbReference type="ARBA" id="ARBA00023214"/>
    </source>
</evidence>
<keyword evidence="6 8" id="KW-0472">Membrane</keyword>
<feature type="transmembrane region" description="Helical" evidence="8">
    <location>
        <begin position="271"/>
        <end position="292"/>
    </location>
</feature>
<evidence type="ECO:0000313" key="10">
    <source>
        <dbReference type="EMBL" id="MCC2253661.1"/>
    </source>
</evidence>
<evidence type="ECO:0000256" key="3">
    <source>
        <dbReference type="ARBA" id="ARBA00022692"/>
    </source>
</evidence>
<feature type="transmembrane region" description="Helical" evidence="8">
    <location>
        <begin position="188"/>
        <end position="209"/>
    </location>
</feature>
<sequence>MKKDVSHTIQRAQRFPVILIGEGLLVGAAAGLVVMFYRIALTFAAEWLNRIVTAIKGDLFKTAVWFVILLVMALIVGRLVKWEPMISGSGIPQVEGEVLGKLKENWKRVLPAKFLGGFLCLLGGLSLGREGPSIQLGAMSGQGVSRILDRGKTEERYLMTCGASAGLAAAFHAPLAGMMFSLEEIHKGFSVSLLMSVMTASVTADYIASHIMGIDPVFQFELEHVLPQDYYWILVILGAVLGVMGALYNKVMLLAQDLYKKPEFLGVTGRIVIAFMAAGVMAVLFPCVLGSGGDLITDLTGGEFVLGTVILIFAVKFLFSAVSFGSGAPGGIFFPLLILGAFIGAAFAMTGVELFGLDPVYINNFVLLSMAGYFTAIVRAPITGIILLFEMSGSVSQMLSLAVVSVTAYITATLLKSEPIYESLLGRILDSGGKKKSEVRAGGQKVLSEFVIMGGSVLEDRTVMEINWPNNCLLVSLERDGKEMIPRGKTRLKAGDRLTVMTDERDAGYIHDKMENLCYTSF</sequence>
<dbReference type="InterPro" id="IPR036721">
    <property type="entry name" value="RCK_C_sf"/>
</dbReference>
<dbReference type="Gene3D" id="3.30.70.1450">
    <property type="entry name" value="Regulator of K+ conductance, C-terminal domain"/>
    <property type="match status" value="1"/>
</dbReference>
<dbReference type="SUPFAM" id="SSF81340">
    <property type="entry name" value="Clc chloride channel"/>
    <property type="match status" value="1"/>
</dbReference>
<feature type="transmembrane region" description="Helical" evidence="8">
    <location>
        <begin position="59"/>
        <end position="80"/>
    </location>
</feature>
<organism evidence="10 11">
    <name type="scientific">Ruminococcus turbiniformis</name>
    <dbReference type="NCBI Taxonomy" id="2881258"/>
    <lineage>
        <taxon>Bacteria</taxon>
        <taxon>Bacillati</taxon>
        <taxon>Bacillota</taxon>
        <taxon>Clostridia</taxon>
        <taxon>Eubacteriales</taxon>
        <taxon>Oscillospiraceae</taxon>
        <taxon>Ruminococcus</taxon>
    </lineage>
</organism>
<keyword evidence="4 8" id="KW-1133">Transmembrane helix</keyword>
<comment type="subcellular location">
    <subcellularLocation>
        <location evidence="1">Membrane</location>
        <topology evidence="1">Multi-pass membrane protein</topology>
    </subcellularLocation>
</comment>
<dbReference type="PROSITE" id="PS51202">
    <property type="entry name" value="RCK_C"/>
    <property type="match status" value="1"/>
</dbReference>
<dbReference type="InterPro" id="IPR006037">
    <property type="entry name" value="RCK_C"/>
</dbReference>
<feature type="transmembrane region" description="Helical" evidence="8">
    <location>
        <begin position="332"/>
        <end position="355"/>
    </location>
</feature>